<dbReference type="AlphaFoldDB" id="A0A2W5TRL9"/>
<feature type="transmembrane region" description="Helical" evidence="1">
    <location>
        <begin position="7"/>
        <end position="25"/>
    </location>
</feature>
<dbReference type="Pfam" id="PF14378">
    <property type="entry name" value="PAP2_3"/>
    <property type="match status" value="1"/>
</dbReference>
<feature type="transmembrane region" description="Helical" evidence="1">
    <location>
        <begin position="255"/>
        <end position="272"/>
    </location>
</feature>
<feature type="domain" description="Inositolphosphotransferase Aur1/Ipt1" evidence="2">
    <location>
        <begin position="197"/>
        <end position="370"/>
    </location>
</feature>
<sequence>MRVQLRIAEWVVIAFGAFCVAFVAWKAGLEGLAQLDMVWDERGRRIFVALMIVGTVHLARDFFKQPQPVPPRFQRLLNVTLVFAVLPLLLAGWVHSLHPSWNGFWSKAADDQLHLVAMALLRVLGMGSPFIATWLFVATELRRRQAFAFRATVIDGVMALAASLREWFPLLVMIPAYSWMEGVIGTPARDFDGVMQAVDRFLFFGVDPVSALQAIIWAPLSEWLAFSYSFYALLYPIGLAAIFMQKGRPALREGVTALSLGLAICYVGYALLPVKGPALSQHFDVSLDLYFVKEVKEMLMDSARITYDCFPSFHTAGSLILSWLCFRHARAVFWWTLPMVISTPFACVYLRYHYVSDVIGGVALFGLVAWATPRLLARHGETSSTPVSSAAATVQPSATS</sequence>
<evidence type="ECO:0000259" key="2">
    <source>
        <dbReference type="Pfam" id="PF14378"/>
    </source>
</evidence>
<gene>
    <name evidence="3" type="ORF">DI536_11675</name>
</gene>
<dbReference type="Gene3D" id="1.20.144.10">
    <property type="entry name" value="Phosphatidic acid phosphatase type 2/haloperoxidase"/>
    <property type="match status" value="1"/>
</dbReference>
<proteinExistence type="predicted"/>
<dbReference type="EMBL" id="QFQP01000008">
    <property type="protein sequence ID" value="PZR13975.1"/>
    <property type="molecule type" value="Genomic_DNA"/>
</dbReference>
<feature type="transmembrane region" description="Helical" evidence="1">
    <location>
        <begin position="358"/>
        <end position="377"/>
    </location>
</feature>
<evidence type="ECO:0000313" key="4">
    <source>
        <dbReference type="Proteomes" id="UP000249061"/>
    </source>
</evidence>
<feature type="transmembrane region" description="Helical" evidence="1">
    <location>
        <begin position="201"/>
        <end position="220"/>
    </location>
</feature>
<name>A0A2W5TRL9_9BACT</name>
<feature type="transmembrane region" description="Helical" evidence="1">
    <location>
        <begin position="305"/>
        <end position="325"/>
    </location>
</feature>
<feature type="transmembrane region" description="Helical" evidence="1">
    <location>
        <begin position="75"/>
        <end position="95"/>
    </location>
</feature>
<reference evidence="3 4" key="1">
    <citation type="submission" date="2017-08" db="EMBL/GenBank/DDBJ databases">
        <title>Infants hospitalized years apart are colonized by the same room-sourced microbial strains.</title>
        <authorList>
            <person name="Brooks B."/>
            <person name="Olm M.R."/>
            <person name="Firek B.A."/>
            <person name="Baker R."/>
            <person name="Thomas B.C."/>
            <person name="Morowitz M.J."/>
            <person name="Banfield J.F."/>
        </authorList>
    </citation>
    <scope>NUCLEOTIDE SEQUENCE [LARGE SCALE GENOMIC DNA]</scope>
    <source>
        <strain evidence="3">S2_003_000_R2_14</strain>
    </source>
</reference>
<evidence type="ECO:0000313" key="3">
    <source>
        <dbReference type="EMBL" id="PZR13975.1"/>
    </source>
</evidence>
<feature type="transmembrane region" description="Helical" evidence="1">
    <location>
        <begin position="115"/>
        <end position="135"/>
    </location>
</feature>
<keyword evidence="1" id="KW-0472">Membrane</keyword>
<dbReference type="GO" id="GO:0016020">
    <property type="term" value="C:membrane"/>
    <property type="evidence" value="ECO:0007669"/>
    <property type="project" value="UniProtKB-SubCell"/>
</dbReference>
<feature type="transmembrane region" description="Helical" evidence="1">
    <location>
        <begin position="45"/>
        <end position="63"/>
    </location>
</feature>
<dbReference type="InterPro" id="IPR026841">
    <property type="entry name" value="Aur1/Ipt1"/>
</dbReference>
<comment type="caution">
    <text evidence="3">The sequence shown here is derived from an EMBL/GenBank/DDBJ whole genome shotgun (WGS) entry which is preliminary data.</text>
</comment>
<accession>A0A2W5TRL9</accession>
<organism evidence="3 4">
    <name type="scientific">Archangium gephyra</name>
    <dbReference type="NCBI Taxonomy" id="48"/>
    <lineage>
        <taxon>Bacteria</taxon>
        <taxon>Pseudomonadati</taxon>
        <taxon>Myxococcota</taxon>
        <taxon>Myxococcia</taxon>
        <taxon>Myxococcales</taxon>
        <taxon>Cystobacterineae</taxon>
        <taxon>Archangiaceae</taxon>
        <taxon>Archangium</taxon>
    </lineage>
</organism>
<keyword evidence="1" id="KW-0812">Transmembrane</keyword>
<dbReference type="Proteomes" id="UP000249061">
    <property type="component" value="Unassembled WGS sequence"/>
</dbReference>
<feature type="transmembrane region" description="Helical" evidence="1">
    <location>
        <begin position="332"/>
        <end position="352"/>
    </location>
</feature>
<evidence type="ECO:0000256" key="1">
    <source>
        <dbReference type="SAM" id="Phobius"/>
    </source>
</evidence>
<feature type="transmembrane region" description="Helical" evidence="1">
    <location>
        <begin position="226"/>
        <end position="243"/>
    </location>
</feature>
<keyword evidence="1" id="KW-1133">Transmembrane helix</keyword>
<protein>
    <recommendedName>
        <fullName evidence="2">Inositolphosphotransferase Aur1/Ipt1 domain-containing protein</fullName>
    </recommendedName>
</protein>